<dbReference type="GO" id="GO:0006351">
    <property type="term" value="P:DNA-templated transcription"/>
    <property type="evidence" value="ECO:0007669"/>
    <property type="project" value="InterPro"/>
</dbReference>
<evidence type="ECO:0000256" key="3">
    <source>
        <dbReference type="ARBA" id="ARBA00022478"/>
    </source>
</evidence>
<feature type="domain" description="DNA-directed RNA polymerase N-terminal" evidence="10">
    <location>
        <begin position="5"/>
        <end position="291"/>
    </location>
</feature>
<keyword evidence="3 9" id="KW-0240">DNA-directed RNA polymerase</keyword>
<evidence type="ECO:0000256" key="6">
    <source>
        <dbReference type="ARBA" id="ARBA00023163"/>
    </source>
</evidence>
<dbReference type="Gene3D" id="1.10.150.20">
    <property type="entry name" value="5' to 3' exonuclease, C-terminal subdomain"/>
    <property type="match status" value="1"/>
</dbReference>
<dbReference type="InterPro" id="IPR046950">
    <property type="entry name" value="DNA-dir_Rpol_C_phage-type"/>
</dbReference>
<dbReference type="GO" id="GO:0003677">
    <property type="term" value="F:DNA binding"/>
    <property type="evidence" value="ECO:0007669"/>
    <property type="project" value="InterPro"/>
</dbReference>
<dbReference type="InterPro" id="IPR002092">
    <property type="entry name" value="DNA-dir_Rpol_phage-type"/>
</dbReference>
<evidence type="ECO:0000256" key="8">
    <source>
        <dbReference type="ARBA" id="ARBA00048552"/>
    </source>
</evidence>
<dbReference type="PROSITE" id="PS00489">
    <property type="entry name" value="RNA_POL_PHAGE_2"/>
    <property type="match status" value="1"/>
</dbReference>
<dbReference type="Gene3D" id="1.10.1320.10">
    <property type="entry name" value="DNA-directed RNA polymerase, N-terminal domain"/>
    <property type="match status" value="1"/>
</dbReference>
<evidence type="ECO:0000256" key="9">
    <source>
        <dbReference type="RuleBase" id="RU003805"/>
    </source>
</evidence>
<dbReference type="Pfam" id="PF14700">
    <property type="entry name" value="RPOL_N"/>
    <property type="match status" value="1"/>
</dbReference>
<evidence type="ECO:0000256" key="2">
    <source>
        <dbReference type="ARBA" id="ARBA00012418"/>
    </source>
</evidence>
<dbReference type="SUPFAM" id="SSF56672">
    <property type="entry name" value="DNA/RNA polymerases"/>
    <property type="match status" value="1"/>
</dbReference>
<keyword evidence="5 9" id="KW-0548">Nucleotidyltransferase</keyword>
<dbReference type="InterPro" id="IPR037159">
    <property type="entry name" value="RNA_POL_N_sf"/>
</dbReference>
<keyword evidence="4 9" id="KW-0808">Transferase</keyword>
<organism evidence="11 12">
    <name type="scientific">Rhizobium phage RHph_I38</name>
    <dbReference type="NCBI Taxonomy" id="2509734"/>
    <lineage>
        <taxon>Viruses</taxon>
        <taxon>Duplodnaviria</taxon>
        <taxon>Heunggongvirae</taxon>
        <taxon>Uroviricota</taxon>
        <taxon>Caudoviricetes</taxon>
        <taxon>Autographivirales</taxon>
        <taxon>Dunnvirinae</taxon>
        <taxon>Cuernavacavirus</taxon>
        <taxon>Cuernavacavirus RHphI38</taxon>
    </lineage>
</organism>
<dbReference type="PANTHER" id="PTHR10102:SF0">
    <property type="entry name" value="DNA-DIRECTED RNA POLYMERASE, MITOCHONDRIAL"/>
    <property type="match status" value="1"/>
</dbReference>
<reference evidence="11" key="1">
    <citation type="submission" date="2020-01" db="EMBL/GenBank/DDBJ databases">
        <title>Patterns of diversity and host range of bacteriophage communities associated with bean-nodulatin bacteria.</title>
        <authorList>
            <person name="Vann Cauwenberghe J."/>
            <person name="Santamaria R.I."/>
            <person name="Bustos P."/>
            <person name="Juarez S."/>
            <person name="Gonzalez V."/>
        </authorList>
    </citation>
    <scope>NUCLEOTIDE SEQUENCE</scope>
</reference>
<accession>A0A7S5UZA6</accession>
<proteinExistence type="inferred from homology"/>
<keyword evidence="6 9" id="KW-0804">Transcription</keyword>
<evidence type="ECO:0000259" key="10">
    <source>
        <dbReference type="SMART" id="SM01311"/>
    </source>
</evidence>
<keyword evidence="7" id="KW-1195">Viral transcription</keyword>
<dbReference type="GO" id="GO:0000428">
    <property type="term" value="C:DNA-directed RNA polymerase complex"/>
    <property type="evidence" value="ECO:0007669"/>
    <property type="project" value="UniProtKB-KW"/>
</dbReference>
<dbReference type="InterPro" id="IPR043502">
    <property type="entry name" value="DNA/RNA_pol_sf"/>
</dbReference>
<dbReference type="InterPro" id="IPR029262">
    <property type="entry name" value="RPOL_N"/>
</dbReference>
<gene>
    <name evidence="11" type="ORF">EVC01_029</name>
</gene>
<dbReference type="GO" id="GO:0019083">
    <property type="term" value="P:viral transcription"/>
    <property type="evidence" value="ECO:0007669"/>
    <property type="project" value="UniProtKB-KW"/>
</dbReference>
<dbReference type="PANTHER" id="PTHR10102">
    <property type="entry name" value="DNA-DIRECTED RNA POLYMERASE, MITOCHONDRIAL"/>
    <property type="match status" value="1"/>
</dbReference>
<sequence>MSSIEAQLKLEEQMVQRGIEAYRKAKEAALDGGRGSETGFARRLMDEYIQPLTEALEAAIVPKRGPGYAARAHVHLRGIASDKAIFLTLRCIFNAFQNSRQGKEATPVSISNVCGRLVEDEIRFSRFQQQFKAYYQEIASDFKRKGSKDYRYMHRVLTHSANSHEDGWKPWSVSERVDVGMRLLDLVLQHTDLIEKGEYNRNGQTIIVIRPTDATLDFINRYDEVAELVHPRQMPCIIKPDDWTAIDQGGYYSPTLRSACHLVLTRHPKQKKILRRADLSKVMQAVNGAQSVEWKVNKKVLDVLKTVWAKNLQVGVPSSEKLVPSECPIKDKKKEEMTDAEVLVFMEWKRQASEVYTREKERIGKCFQITSILRAANEYSAYDKFWYVWQLDFRGRLYTATSGFSPQGPDVAKGLLTFAGGKPLGNRGVYWLKVHLANRYGFDKGHYDERVQWVDQRHQAFMAAAADPIAHIDVWKDADKPYQFLAALFEYKEMHDGRLVGKRPEEYISYLPIGLDGSCNGLQHFSAMLRDPVGGAATNLVAAERPNDIYAQVAAVCLNKVKKEALDPNSAVRDVATEWVSFTAVYGDGKMPRKVAKRPVMTMPYGSTRQSCTQYIFEAVNELGPTHFTSLSSFLASSALTPFLWNSIGEVVVAARQGMDWLQKCAGVMSKQGLGITWRTRDGFVVYMFEREMEVVRIDTVLGGRYQARVGNYTETLDKSGQRNGVAPNFVHSQDGAHLRATILKAQEAGITSLALIHDDYGTHAADTDILHRIIRESFVEQYTEFDPLVSFRDWQEMIGKEKLPELPKYGDLDITEVLKSPFFFG</sequence>
<evidence type="ECO:0000313" key="12">
    <source>
        <dbReference type="Proteomes" id="UP000639704"/>
    </source>
</evidence>
<dbReference type="Gene3D" id="1.10.287.260">
    <property type="match status" value="1"/>
</dbReference>
<evidence type="ECO:0000256" key="1">
    <source>
        <dbReference type="ARBA" id="ARBA00009493"/>
    </source>
</evidence>
<dbReference type="EC" id="2.7.7.6" evidence="2 9"/>
<dbReference type="EMBL" id="MN988529">
    <property type="protein sequence ID" value="QIG73193.1"/>
    <property type="molecule type" value="Genomic_DNA"/>
</dbReference>
<evidence type="ECO:0000256" key="4">
    <source>
        <dbReference type="ARBA" id="ARBA00022679"/>
    </source>
</evidence>
<dbReference type="InterPro" id="IPR024075">
    <property type="entry name" value="DNA-dir_RNA_pol_helix_hairp_sf"/>
</dbReference>
<comment type="function">
    <text evidence="9">DNA-dependent RNA polymerase catalyzes the transcription of DNA into RNA using the four ribonucleoside triphosphates as substrates.</text>
</comment>
<comment type="similarity">
    <text evidence="1 9">Belongs to the phage and mitochondrial RNA polymerase family.</text>
</comment>
<name>A0A7S5UZA6_9CAUD</name>
<evidence type="ECO:0000256" key="7">
    <source>
        <dbReference type="ARBA" id="ARBA00023314"/>
    </source>
</evidence>
<dbReference type="PROSITE" id="PS00900">
    <property type="entry name" value="RNA_POL_PHAGE_1"/>
    <property type="match status" value="1"/>
</dbReference>
<dbReference type="Proteomes" id="UP000639704">
    <property type="component" value="Segment"/>
</dbReference>
<protein>
    <recommendedName>
        <fullName evidence="2 9">DNA-directed RNA polymerase</fullName>
        <ecNumber evidence="2 9">2.7.7.6</ecNumber>
    </recommendedName>
</protein>
<dbReference type="SMART" id="SM01311">
    <property type="entry name" value="RPOL_N"/>
    <property type="match status" value="1"/>
</dbReference>
<comment type="catalytic activity">
    <reaction evidence="8 9">
        <text>RNA(n) + a ribonucleoside 5'-triphosphate = RNA(n+1) + diphosphate</text>
        <dbReference type="Rhea" id="RHEA:21248"/>
        <dbReference type="Rhea" id="RHEA-COMP:14527"/>
        <dbReference type="Rhea" id="RHEA-COMP:17342"/>
        <dbReference type="ChEBI" id="CHEBI:33019"/>
        <dbReference type="ChEBI" id="CHEBI:61557"/>
        <dbReference type="ChEBI" id="CHEBI:140395"/>
        <dbReference type="EC" id="2.7.7.6"/>
    </reaction>
</comment>
<dbReference type="GO" id="GO:0003899">
    <property type="term" value="F:DNA-directed RNA polymerase activity"/>
    <property type="evidence" value="ECO:0007669"/>
    <property type="project" value="UniProtKB-EC"/>
</dbReference>
<keyword evidence="12" id="KW-1185">Reference proteome</keyword>
<evidence type="ECO:0000313" key="11">
    <source>
        <dbReference type="EMBL" id="QIG73193.1"/>
    </source>
</evidence>
<evidence type="ECO:0000256" key="5">
    <source>
        <dbReference type="ARBA" id="ARBA00022695"/>
    </source>
</evidence>
<dbReference type="Gene3D" id="1.10.287.280">
    <property type="match status" value="1"/>
</dbReference>
<dbReference type="Pfam" id="PF00940">
    <property type="entry name" value="RNA_pol"/>
    <property type="match status" value="1"/>
</dbReference>